<dbReference type="GO" id="GO:0004180">
    <property type="term" value="F:carboxypeptidase activity"/>
    <property type="evidence" value="ECO:0007669"/>
    <property type="project" value="UniProtKB-KW"/>
</dbReference>
<keyword evidence="2" id="KW-0378">Hydrolase</keyword>
<keyword evidence="2" id="KW-0121">Carboxypeptidase</keyword>
<proteinExistence type="predicted"/>
<dbReference type="InterPro" id="IPR009045">
    <property type="entry name" value="Zn_M74/Hedgehog-like"/>
</dbReference>
<keyword evidence="2" id="KW-0645">Protease</keyword>
<reference evidence="2" key="1">
    <citation type="submission" date="2022-07" db="EMBL/GenBank/DDBJ databases">
        <authorList>
            <person name="Xamxidin M."/>
        </authorList>
    </citation>
    <scope>NUCLEOTIDE SEQUENCE</scope>
    <source>
        <strain evidence="2">YS8-69</strain>
    </source>
</reference>
<sequence>MHKVGAKSDFGLRRKLLAAFCTGALLPKLSWAGAPASSPLLLDLQRDGQRVRVNVLTPEGYRAAAWMLRDIKAGNVIGWPSLTLLVWAAQLQEALNTHHAYTVFAVTSGLRTQQTNRRIEGAAQHSLHLPDANNQFHAMDFKPLGATLDQLELIATQMPAGGVGRYSSHLHLDVRNSPARW</sequence>
<comment type="caution">
    <text evidence="2">The sequence shown here is derived from an EMBL/GenBank/DDBJ whole genome shotgun (WGS) entry which is preliminary data.</text>
</comment>
<dbReference type="Gene3D" id="3.30.1380.10">
    <property type="match status" value="1"/>
</dbReference>
<dbReference type="Proteomes" id="UP001165267">
    <property type="component" value="Unassembled WGS sequence"/>
</dbReference>
<gene>
    <name evidence="2" type="ORF">NSP04_13255</name>
</gene>
<dbReference type="SUPFAM" id="SSF55166">
    <property type="entry name" value="Hedgehog/DD-peptidase"/>
    <property type="match status" value="1"/>
</dbReference>
<feature type="domain" description="Peptidase M15A C-terminal" evidence="1">
    <location>
        <begin position="95"/>
        <end position="173"/>
    </location>
</feature>
<keyword evidence="3" id="KW-1185">Reference proteome</keyword>
<evidence type="ECO:0000313" key="2">
    <source>
        <dbReference type="EMBL" id="MCR2747612.1"/>
    </source>
</evidence>
<evidence type="ECO:0000313" key="3">
    <source>
        <dbReference type="Proteomes" id="UP001165267"/>
    </source>
</evidence>
<protein>
    <submittedName>
        <fullName evidence="2">D-Ala-D-Ala carboxypeptidase family metallohydrolase</fullName>
    </submittedName>
</protein>
<accession>A0ABT1XJY4</accession>
<dbReference type="RefSeq" id="WP_257512831.1">
    <property type="nucleotide sequence ID" value="NZ_JANKHG010000026.1"/>
</dbReference>
<organism evidence="2 3">
    <name type="scientific">Limnobacter parvus</name>
    <dbReference type="NCBI Taxonomy" id="2939690"/>
    <lineage>
        <taxon>Bacteria</taxon>
        <taxon>Pseudomonadati</taxon>
        <taxon>Pseudomonadota</taxon>
        <taxon>Betaproteobacteria</taxon>
        <taxon>Burkholderiales</taxon>
        <taxon>Burkholderiaceae</taxon>
        <taxon>Limnobacter</taxon>
    </lineage>
</organism>
<name>A0ABT1XJY4_9BURK</name>
<evidence type="ECO:0000259" key="1">
    <source>
        <dbReference type="Pfam" id="PF08291"/>
    </source>
</evidence>
<dbReference type="InterPro" id="IPR013230">
    <property type="entry name" value="Peptidase_M15A_C"/>
</dbReference>
<dbReference type="EMBL" id="JANKHG010000026">
    <property type="protein sequence ID" value="MCR2747612.1"/>
    <property type="molecule type" value="Genomic_DNA"/>
</dbReference>
<dbReference type="Pfam" id="PF08291">
    <property type="entry name" value="Peptidase_M15_3"/>
    <property type="match status" value="1"/>
</dbReference>